<feature type="domain" description="Apple" evidence="2">
    <location>
        <begin position="29"/>
        <end position="102"/>
    </location>
</feature>
<gene>
    <name evidence="3" type="ORF">MCOR_34246</name>
</gene>
<evidence type="ECO:0000256" key="1">
    <source>
        <dbReference type="SAM" id="SignalP"/>
    </source>
</evidence>
<dbReference type="Proteomes" id="UP000507470">
    <property type="component" value="Unassembled WGS sequence"/>
</dbReference>
<dbReference type="Gene3D" id="3.50.4.10">
    <property type="entry name" value="Hepatocyte Growth Factor"/>
    <property type="match status" value="1"/>
</dbReference>
<keyword evidence="1" id="KW-0732">Signal</keyword>
<evidence type="ECO:0000313" key="4">
    <source>
        <dbReference type="Proteomes" id="UP000507470"/>
    </source>
</evidence>
<feature type="signal peptide" evidence="1">
    <location>
        <begin position="1"/>
        <end position="20"/>
    </location>
</feature>
<reference evidence="3 4" key="1">
    <citation type="submission" date="2020-06" db="EMBL/GenBank/DDBJ databases">
        <authorList>
            <person name="Li R."/>
            <person name="Bekaert M."/>
        </authorList>
    </citation>
    <scope>NUCLEOTIDE SEQUENCE [LARGE SCALE GENOMIC DNA]</scope>
    <source>
        <strain evidence="4">wild</strain>
    </source>
</reference>
<keyword evidence="4" id="KW-1185">Reference proteome</keyword>
<dbReference type="AlphaFoldDB" id="A0A6J8CX71"/>
<dbReference type="PROSITE" id="PS50948">
    <property type="entry name" value="PAN"/>
    <property type="match status" value="1"/>
</dbReference>
<organism evidence="3 4">
    <name type="scientific">Mytilus coruscus</name>
    <name type="common">Sea mussel</name>
    <dbReference type="NCBI Taxonomy" id="42192"/>
    <lineage>
        <taxon>Eukaryota</taxon>
        <taxon>Metazoa</taxon>
        <taxon>Spiralia</taxon>
        <taxon>Lophotrochozoa</taxon>
        <taxon>Mollusca</taxon>
        <taxon>Bivalvia</taxon>
        <taxon>Autobranchia</taxon>
        <taxon>Pteriomorphia</taxon>
        <taxon>Mytilida</taxon>
        <taxon>Mytiloidea</taxon>
        <taxon>Mytilidae</taxon>
        <taxon>Mytilinae</taxon>
        <taxon>Mytilus</taxon>
    </lineage>
</organism>
<accession>A0A6J8CX71</accession>
<protein>
    <recommendedName>
        <fullName evidence="2">Apple domain-containing protein</fullName>
    </recommendedName>
</protein>
<dbReference type="InterPro" id="IPR003609">
    <property type="entry name" value="Pan_app"/>
</dbReference>
<dbReference type="InterPro" id="IPR016187">
    <property type="entry name" value="CTDL_fold"/>
</dbReference>
<proteinExistence type="predicted"/>
<evidence type="ECO:0000259" key="2">
    <source>
        <dbReference type="PROSITE" id="PS50948"/>
    </source>
</evidence>
<name>A0A6J8CX71_MYTCO</name>
<sequence length="158" mass="17947">MLYIAYCIAFYDFAVSVVLAQSVETYTKCAQVGTASVSKTSFLNSVCISAIHCAKLCTEVAECNVFTYDYLTKMCRLYQMIDTVNCDLNKNNGGMTFIKETVSVTDCPADWKRLENSCYFYENTKRVSWDDATVSIIDDIWYYSVPSGYKVFVRSLVQ</sequence>
<dbReference type="EMBL" id="CACVKT020006156">
    <property type="protein sequence ID" value="CAC5400027.1"/>
    <property type="molecule type" value="Genomic_DNA"/>
</dbReference>
<feature type="chain" id="PRO_5026942389" description="Apple domain-containing protein" evidence="1">
    <location>
        <begin position="21"/>
        <end position="158"/>
    </location>
</feature>
<dbReference type="OrthoDB" id="6185596at2759"/>
<dbReference type="SUPFAM" id="SSF56436">
    <property type="entry name" value="C-type lectin-like"/>
    <property type="match status" value="1"/>
</dbReference>
<evidence type="ECO:0000313" key="3">
    <source>
        <dbReference type="EMBL" id="CAC5400027.1"/>
    </source>
</evidence>